<accession>A0AAN6JMP3</accession>
<feature type="compositionally biased region" description="Low complexity" evidence="1">
    <location>
        <begin position="628"/>
        <end position="638"/>
    </location>
</feature>
<dbReference type="Proteomes" id="UP001176521">
    <property type="component" value="Unassembled WGS sequence"/>
</dbReference>
<protein>
    <submittedName>
        <fullName evidence="2">Uncharacterized protein</fullName>
    </submittedName>
</protein>
<keyword evidence="3" id="KW-1185">Reference proteome</keyword>
<feature type="compositionally biased region" description="Low complexity" evidence="1">
    <location>
        <begin position="796"/>
        <end position="806"/>
    </location>
</feature>
<feature type="compositionally biased region" description="Low complexity" evidence="1">
    <location>
        <begin position="75"/>
        <end position="106"/>
    </location>
</feature>
<dbReference type="AlphaFoldDB" id="A0AAN6JMP3"/>
<gene>
    <name evidence="2" type="ORF">OC842_002130</name>
</gene>
<comment type="caution">
    <text evidence="2">The sequence shown here is derived from an EMBL/GenBank/DDBJ whole genome shotgun (WGS) entry which is preliminary data.</text>
</comment>
<feature type="compositionally biased region" description="Low complexity" evidence="1">
    <location>
        <begin position="580"/>
        <end position="591"/>
    </location>
</feature>
<evidence type="ECO:0000313" key="3">
    <source>
        <dbReference type="Proteomes" id="UP001176521"/>
    </source>
</evidence>
<feature type="region of interest" description="Disordered" evidence="1">
    <location>
        <begin position="360"/>
        <end position="420"/>
    </location>
</feature>
<feature type="compositionally biased region" description="Basic and acidic residues" evidence="1">
    <location>
        <begin position="593"/>
        <end position="602"/>
    </location>
</feature>
<feature type="compositionally biased region" description="Low complexity" evidence="1">
    <location>
        <begin position="508"/>
        <end position="539"/>
    </location>
</feature>
<feature type="compositionally biased region" description="Low complexity" evidence="1">
    <location>
        <begin position="651"/>
        <end position="663"/>
    </location>
</feature>
<organism evidence="2 3">
    <name type="scientific">Tilletia horrida</name>
    <dbReference type="NCBI Taxonomy" id="155126"/>
    <lineage>
        <taxon>Eukaryota</taxon>
        <taxon>Fungi</taxon>
        <taxon>Dikarya</taxon>
        <taxon>Basidiomycota</taxon>
        <taxon>Ustilaginomycotina</taxon>
        <taxon>Exobasidiomycetes</taxon>
        <taxon>Tilletiales</taxon>
        <taxon>Tilletiaceae</taxon>
        <taxon>Tilletia</taxon>
    </lineage>
</organism>
<feature type="region of interest" description="Disordered" evidence="1">
    <location>
        <begin position="1"/>
        <end position="52"/>
    </location>
</feature>
<feature type="compositionally biased region" description="Low complexity" evidence="1">
    <location>
        <begin position="715"/>
        <end position="724"/>
    </location>
</feature>
<sequence>MSTLSESHPSHPARPAGVEDTWVGSSSNLPTPHTAPAAPESGRSSSRTRTKRLPFLSVAQISYAADTQEAVFENPFSCFPRSPRSPKSPSRSSSSPTTVVRPHSPSTDFEELSAVLRRIPSSNRDFATVGPTMLVRPESSSSSSASPAWRTAFRSRSGSRSRSRRGSSSGTESSGIGAPLRRPRTMDGSLGQPSLAISITDRSHVTTIDLDPAWSCSDSEHSHSTSSHHTDRRRSTLSRSATAPVGSDLLIAPAASAQRASVRSVTKVLHDAVNMSPQSDHDGEEWLANADDSPAGREALGSYRHRRSWNSAHSGSVPSLKLIPAAADGLPESSALKSVVMPFETFSTGLHRTESRLAALHGSTSKARRKRRPQTTQGVADGIDTEALADSGASPLTATAPTAENGPGISTTAPLPPKSPLTPKNLFAFLHKDRSSSVPAVPSSSPASLRAKPIFAAESQQQHAQLHRPPDSWAYAGARDAHTASIRSFSSEKRRASSHLPLSSGLDSTAAPRSSISSSLSSTSHTPASTSSASLAPSSSHHRSSVGRSSSSAQRERGAVHSLPFHLNSDPASGSARPNSAFRSYSASSSAEPHARSWDSHASHSKAHTNGGSGSGRACPPASRQRVGSHFGSSASAGAGSGTGSGERSHPPSSTSSSSSSSSKARRAAAASVSVTAAAAAGAEADRAFAAMFPLDSRLPLAAGGHTRSASRAMQQQQQQQQQQTDDLLKRSVGLESHQHPHGLGQSPLRPSSSSRKEAAAVGRRSRRPQTVHGTSADGVGSGFSTGGRSAGRGLGSRLSAWLEKL</sequence>
<feature type="region of interest" description="Disordered" evidence="1">
    <location>
        <begin position="215"/>
        <end position="242"/>
    </location>
</feature>
<dbReference type="EMBL" id="JAPDMQ010000084">
    <property type="protein sequence ID" value="KAK0536019.1"/>
    <property type="molecule type" value="Genomic_DNA"/>
</dbReference>
<reference evidence="2" key="1">
    <citation type="journal article" date="2023" name="PhytoFront">
        <title>Draft Genome Resources of Seven Strains of Tilletia horrida, Causal Agent of Kernel Smut of Rice.</title>
        <authorList>
            <person name="Khanal S."/>
            <person name="Antony Babu S."/>
            <person name="Zhou X.G."/>
        </authorList>
    </citation>
    <scope>NUCLEOTIDE SEQUENCE</scope>
    <source>
        <strain evidence="2">TX3</strain>
    </source>
</reference>
<feature type="region of interest" description="Disordered" evidence="1">
    <location>
        <begin position="488"/>
        <end position="663"/>
    </location>
</feature>
<feature type="region of interest" description="Disordered" evidence="1">
    <location>
        <begin position="703"/>
        <end position="806"/>
    </location>
</feature>
<feature type="region of interest" description="Disordered" evidence="1">
    <location>
        <begin position="124"/>
        <end position="197"/>
    </location>
</feature>
<feature type="region of interest" description="Disordered" evidence="1">
    <location>
        <begin position="75"/>
        <end position="109"/>
    </location>
</feature>
<evidence type="ECO:0000313" key="2">
    <source>
        <dbReference type="EMBL" id="KAK0536019.1"/>
    </source>
</evidence>
<proteinExistence type="predicted"/>
<feature type="compositionally biased region" description="Gly residues" evidence="1">
    <location>
        <begin position="780"/>
        <end position="795"/>
    </location>
</feature>
<evidence type="ECO:0000256" key="1">
    <source>
        <dbReference type="SAM" id="MobiDB-lite"/>
    </source>
</evidence>
<name>A0AAN6JMP3_9BASI</name>
<feature type="compositionally biased region" description="Polar residues" evidence="1">
    <location>
        <begin position="394"/>
        <end position="413"/>
    </location>
</feature>
<feature type="compositionally biased region" description="Low complexity" evidence="1">
    <location>
        <begin position="166"/>
        <end position="175"/>
    </location>
</feature>